<proteinExistence type="inferred from homology"/>
<feature type="region of interest" description="Disordered" evidence="9">
    <location>
        <begin position="174"/>
        <end position="199"/>
    </location>
</feature>
<accession>A0A8H7MBK2</accession>
<evidence type="ECO:0000256" key="7">
    <source>
        <dbReference type="ARBA" id="ARBA00023136"/>
    </source>
</evidence>
<dbReference type="InterPro" id="IPR009316">
    <property type="entry name" value="COG2"/>
</dbReference>
<dbReference type="GO" id="GO:0017119">
    <property type="term" value="C:Golgi transport complex"/>
    <property type="evidence" value="ECO:0007669"/>
    <property type="project" value="TreeGrafter"/>
</dbReference>
<keyword evidence="6" id="KW-0333">Golgi apparatus</keyword>
<evidence type="ECO:0000313" key="11">
    <source>
        <dbReference type="EMBL" id="KAF9691266.1"/>
    </source>
</evidence>
<feature type="compositionally biased region" description="Low complexity" evidence="9">
    <location>
        <begin position="13"/>
        <end position="32"/>
    </location>
</feature>
<dbReference type="InterPro" id="IPR024602">
    <property type="entry name" value="COG_su2_N"/>
</dbReference>
<dbReference type="GO" id="GO:0000139">
    <property type="term" value="C:Golgi membrane"/>
    <property type="evidence" value="ECO:0007669"/>
    <property type="project" value="UniProtKB-SubCell"/>
</dbReference>
<comment type="subcellular location">
    <subcellularLocation>
        <location evidence="1">Golgi apparatus membrane</location>
        <topology evidence="1">Peripheral membrane protein</topology>
    </subcellularLocation>
</comment>
<reference evidence="11" key="1">
    <citation type="submission" date="2018-12" db="EMBL/GenBank/DDBJ databases">
        <authorList>
            <person name="Syme R.A."/>
            <person name="Farfan-Caceres L."/>
            <person name="Lichtenzveig J."/>
        </authorList>
    </citation>
    <scope>NUCLEOTIDE SEQUENCE</scope>
    <source>
        <strain evidence="11">Al4</strain>
    </source>
</reference>
<keyword evidence="4" id="KW-0813">Transport</keyword>
<dbReference type="OrthoDB" id="332281at2759"/>
<feature type="region of interest" description="Disordered" evidence="9">
    <location>
        <begin position="1"/>
        <end position="32"/>
    </location>
</feature>
<dbReference type="Proteomes" id="UP000651452">
    <property type="component" value="Unassembled WGS sequence"/>
</dbReference>
<feature type="compositionally biased region" description="Acidic residues" evidence="9">
    <location>
        <begin position="182"/>
        <end position="197"/>
    </location>
</feature>
<dbReference type="EMBL" id="RZGK01000021">
    <property type="protein sequence ID" value="KAF9691266.1"/>
    <property type="molecule type" value="Genomic_DNA"/>
</dbReference>
<evidence type="ECO:0000256" key="4">
    <source>
        <dbReference type="ARBA" id="ARBA00022448"/>
    </source>
</evidence>
<feature type="domain" description="Conserved oligomeric Golgi complex subunit 2 N-terminal" evidence="10">
    <location>
        <begin position="38"/>
        <end position="111"/>
    </location>
</feature>
<evidence type="ECO:0000256" key="2">
    <source>
        <dbReference type="ARBA" id="ARBA00007603"/>
    </source>
</evidence>
<dbReference type="GO" id="GO:0007030">
    <property type="term" value="P:Golgi organization"/>
    <property type="evidence" value="ECO:0007669"/>
    <property type="project" value="InterPro"/>
</dbReference>
<gene>
    <name evidence="11" type="ORF">EKO04_010692</name>
</gene>
<keyword evidence="12" id="KW-1185">Reference proteome</keyword>
<evidence type="ECO:0000256" key="6">
    <source>
        <dbReference type="ARBA" id="ARBA00023034"/>
    </source>
</evidence>
<evidence type="ECO:0000256" key="1">
    <source>
        <dbReference type="ARBA" id="ARBA00004395"/>
    </source>
</evidence>
<dbReference type="AlphaFoldDB" id="A0A8H7MBK2"/>
<comment type="similarity">
    <text evidence="2">Belongs to the COG2 family.</text>
</comment>
<keyword evidence="5" id="KW-0653">Protein transport</keyword>
<evidence type="ECO:0000256" key="8">
    <source>
        <dbReference type="ARBA" id="ARBA00031344"/>
    </source>
</evidence>
<evidence type="ECO:0000256" key="3">
    <source>
        <dbReference type="ARBA" id="ARBA00020977"/>
    </source>
</evidence>
<comment type="caution">
    <text evidence="11">The sequence shown here is derived from an EMBL/GenBank/DDBJ whole genome shotgun (WGS) entry which is preliminary data.</text>
</comment>
<sequence>MSQFSMPDSRPGSPSSDNDTSSSSSNDDLSTLPFARPLQRSDFLQPTFTPSSYLSTLSNRHQTLEDLRSELRARSQLVSRELLDLVNANYADFLTLGNSLRGGEEKVEGVRVGLLGFGKEVEALQRLVREREEEVAGLVAQRRVVRRGIEVGRRLVEFEERLRECEEALVVTKREGGGFESDSSEEEEEDGDEEDEAAQYGTPIARLRRNVVQYRLVKDVVKGLEEQPFVAAQTPRLGKVRSTLLLDLSTALQQAKRAGTAGSGRMMQIMKMYADMEESGEAVRVLKTLKTR</sequence>
<keyword evidence="7" id="KW-0472">Membrane</keyword>
<organism evidence="11 12">
    <name type="scientific">Ascochyta lentis</name>
    <dbReference type="NCBI Taxonomy" id="205686"/>
    <lineage>
        <taxon>Eukaryota</taxon>
        <taxon>Fungi</taxon>
        <taxon>Dikarya</taxon>
        <taxon>Ascomycota</taxon>
        <taxon>Pezizomycotina</taxon>
        <taxon>Dothideomycetes</taxon>
        <taxon>Pleosporomycetidae</taxon>
        <taxon>Pleosporales</taxon>
        <taxon>Pleosporineae</taxon>
        <taxon>Didymellaceae</taxon>
        <taxon>Ascochyta</taxon>
    </lineage>
</organism>
<dbReference type="Pfam" id="PF06148">
    <property type="entry name" value="COG2_N"/>
    <property type="match status" value="1"/>
</dbReference>
<protein>
    <recommendedName>
        <fullName evidence="3">Conserved oligomeric Golgi complex subunit 2</fullName>
    </recommendedName>
    <alternativeName>
        <fullName evidence="8">Component of oligomeric Golgi complex 2</fullName>
    </alternativeName>
</protein>
<evidence type="ECO:0000313" key="12">
    <source>
        <dbReference type="Proteomes" id="UP000651452"/>
    </source>
</evidence>
<evidence type="ECO:0000259" key="10">
    <source>
        <dbReference type="Pfam" id="PF06148"/>
    </source>
</evidence>
<dbReference type="GO" id="GO:0015031">
    <property type="term" value="P:protein transport"/>
    <property type="evidence" value="ECO:0007669"/>
    <property type="project" value="UniProtKB-KW"/>
</dbReference>
<name>A0A8H7MBK2_9PLEO</name>
<reference evidence="11" key="2">
    <citation type="submission" date="2020-09" db="EMBL/GenBank/DDBJ databases">
        <title>Reference genome assembly for Australian Ascochyta lentis isolate Al4.</title>
        <authorList>
            <person name="Lee R.C."/>
            <person name="Farfan-Caceres L.M."/>
            <person name="Debler J.W."/>
            <person name="Williams A.H."/>
            <person name="Henares B.M."/>
        </authorList>
    </citation>
    <scope>NUCLEOTIDE SEQUENCE</scope>
    <source>
        <strain evidence="11">Al4</strain>
    </source>
</reference>
<evidence type="ECO:0000256" key="5">
    <source>
        <dbReference type="ARBA" id="ARBA00022927"/>
    </source>
</evidence>
<dbReference type="PANTHER" id="PTHR12961:SF0">
    <property type="entry name" value="CONSERVED OLIGOMERIC GOLGI COMPLEX SUBUNIT 2"/>
    <property type="match status" value="1"/>
</dbReference>
<dbReference type="GO" id="GO:0006891">
    <property type="term" value="P:intra-Golgi vesicle-mediated transport"/>
    <property type="evidence" value="ECO:0007669"/>
    <property type="project" value="TreeGrafter"/>
</dbReference>
<dbReference type="PANTHER" id="PTHR12961">
    <property type="entry name" value="CONSERVED OLIGOMERIC GOLGI COMPLEX COMPONENT 2"/>
    <property type="match status" value="1"/>
</dbReference>
<evidence type="ECO:0000256" key="9">
    <source>
        <dbReference type="SAM" id="MobiDB-lite"/>
    </source>
</evidence>